<keyword evidence="2" id="KW-1185">Reference proteome</keyword>
<sequence>MPYSSDVFDADIEAFLRTHDAQSYLDLGPGAGKYGRMIRRVNPDALIAAVECDDTYISYFELEGIYDVVARARIETAFDALPDLTADVVLIGDVIEHLKKSEGIDLLNYLIYRCHYCLVVAPQKYVQYSWRERAAEAHRSVWAPRDFEAFGAEVQVRSSTLLATLTGYLADPEAEFGYDFVRPEPLAGLV</sequence>
<evidence type="ECO:0008006" key="3">
    <source>
        <dbReference type="Google" id="ProtNLM"/>
    </source>
</evidence>
<accession>A0A2S9XSK9</accession>
<dbReference type="RefSeq" id="WP_146155858.1">
    <property type="nucleotide sequence ID" value="NZ_PVNK01000166.1"/>
</dbReference>
<protein>
    <recommendedName>
        <fullName evidence="3">Methyltransferase domain protein</fullName>
    </recommendedName>
</protein>
<dbReference type="EMBL" id="PVNK01000166">
    <property type="protein sequence ID" value="PRP95849.1"/>
    <property type="molecule type" value="Genomic_DNA"/>
</dbReference>
<evidence type="ECO:0000313" key="2">
    <source>
        <dbReference type="Proteomes" id="UP000237968"/>
    </source>
</evidence>
<comment type="caution">
    <text evidence="1">The sequence shown here is derived from an EMBL/GenBank/DDBJ whole genome shotgun (WGS) entry which is preliminary data.</text>
</comment>
<evidence type="ECO:0000313" key="1">
    <source>
        <dbReference type="EMBL" id="PRP95849.1"/>
    </source>
</evidence>
<gene>
    <name evidence="1" type="ORF">ENSA5_37180</name>
</gene>
<organism evidence="1 2">
    <name type="scientific">Enhygromyxa salina</name>
    <dbReference type="NCBI Taxonomy" id="215803"/>
    <lineage>
        <taxon>Bacteria</taxon>
        <taxon>Pseudomonadati</taxon>
        <taxon>Myxococcota</taxon>
        <taxon>Polyangia</taxon>
        <taxon>Nannocystales</taxon>
        <taxon>Nannocystaceae</taxon>
        <taxon>Enhygromyxa</taxon>
    </lineage>
</organism>
<dbReference type="Gene3D" id="3.40.50.150">
    <property type="entry name" value="Vaccinia Virus protein VP39"/>
    <property type="match status" value="1"/>
</dbReference>
<dbReference type="AlphaFoldDB" id="A0A2S9XSK9"/>
<dbReference type="InterPro" id="IPR029063">
    <property type="entry name" value="SAM-dependent_MTases_sf"/>
</dbReference>
<name>A0A2S9XSK9_9BACT</name>
<dbReference type="OrthoDB" id="9797829at2"/>
<proteinExistence type="predicted"/>
<dbReference type="SUPFAM" id="SSF53335">
    <property type="entry name" value="S-adenosyl-L-methionine-dependent methyltransferases"/>
    <property type="match status" value="1"/>
</dbReference>
<reference evidence="1 2" key="1">
    <citation type="submission" date="2018-03" db="EMBL/GenBank/DDBJ databases">
        <title>Draft Genome Sequences of the Obligatory Marine Myxobacteria Enhygromyxa salina SWB005.</title>
        <authorList>
            <person name="Poehlein A."/>
            <person name="Moghaddam J.A."/>
            <person name="Harms H."/>
            <person name="Alanjari M."/>
            <person name="Koenig G.M."/>
            <person name="Daniel R."/>
            <person name="Schaeberle T.F."/>
        </authorList>
    </citation>
    <scope>NUCLEOTIDE SEQUENCE [LARGE SCALE GENOMIC DNA]</scope>
    <source>
        <strain evidence="1 2">SWB005</strain>
    </source>
</reference>
<dbReference type="Proteomes" id="UP000237968">
    <property type="component" value="Unassembled WGS sequence"/>
</dbReference>